<dbReference type="InterPro" id="IPR001537">
    <property type="entry name" value="SpoU_MeTrfase"/>
</dbReference>
<dbReference type="SUPFAM" id="SSF75217">
    <property type="entry name" value="alpha/beta knot"/>
    <property type="match status" value="1"/>
</dbReference>
<comment type="caution">
    <text evidence="4">The sequence shown here is derived from an EMBL/GenBank/DDBJ whole genome shotgun (WGS) entry which is preliminary data.</text>
</comment>
<proteinExistence type="predicted"/>
<reference evidence="4" key="1">
    <citation type="journal article" date="2012" name="PLoS ONE">
        <title>Gene sets for utilization of primary and secondary nutrition supplies in the distal gut of endangered iberian lynx.</title>
        <authorList>
            <person name="Alcaide M."/>
            <person name="Messina E."/>
            <person name="Richter M."/>
            <person name="Bargiela R."/>
            <person name="Peplies J."/>
            <person name="Huws S.A."/>
            <person name="Newbold C.J."/>
            <person name="Golyshin P.N."/>
            <person name="Simon M.A."/>
            <person name="Lopez G."/>
            <person name="Yakimov M.M."/>
            <person name="Ferrer M."/>
        </authorList>
    </citation>
    <scope>NUCLEOTIDE SEQUENCE</scope>
</reference>
<dbReference type="GO" id="GO:0003723">
    <property type="term" value="F:RNA binding"/>
    <property type="evidence" value="ECO:0007669"/>
    <property type="project" value="InterPro"/>
</dbReference>
<organism evidence="4">
    <name type="scientific">gut metagenome</name>
    <dbReference type="NCBI Taxonomy" id="749906"/>
    <lineage>
        <taxon>unclassified sequences</taxon>
        <taxon>metagenomes</taxon>
        <taxon>organismal metagenomes</taxon>
    </lineage>
</organism>
<dbReference type="SUPFAM" id="SSF55315">
    <property type="entry name" value="L30e-like"/>
    <property type="match status" value="1"/>
</dbReference>
<evidence type="ECO:0000256" key="1">
    <source>
        <dbReference type="ARBA" id="ARBA00022603"/>
    </source>
</evidence>
<keyword evidence="2 4" id="KW-0808">Transferase</keyword>
<keyword evidence="1 4" id="KW-0489">Methyltransferase</keyword>
<dbReference type="CDD" id="cd18103">
    <property type="entry name" value="SpoU-like_RlmB"/>
    <property type="match status" value="1"/>
</dbReference>
<dbReference type="Gene3D" id="3.30.1330.30">
    <property type="match status" value="1"/>
</dbReference>
<dbReference type="GO" id="GO:0008173">
    <property type="term" value="F:RNA methyltransferase activity"/>
    <property type="evidence" value="ECO:0007669"/>
    <property type="project" value="InterPro"/>
</dbReference>
<accession>J9FZ82</accession>
<evidence type="ECO:0000313" key="4">
    <source>
        <dbReference type="EMBL" id="EJW94862.1"/>
    </source>
</evidence>
<dbReference type="EMBL" id="AMCI01006138">
    <property type="protein sequence ID" value="EJW94862.1"/>
    <property type="molecule type" value="Genomic_DNA"/>
</dbReference>
<dbReference type="Gene3D" id="3.40.1280.10">
    <property type="match status" value="1"/>
</dbReference>
<sequence length="246" mass="27060">MIDKSEMIFGVRAVIEAIQAGKDIDKILIKKDIQSDLSKELFTVLKGKLIPVQRVPVERLNRITKKNHQGVVAFMSAVTYQKVEDLVPFLFEQGKNPLFVMLDGVTDVRNFGAIARTCECAAVDAIIIPAKNSVTVNADAVKTSAGALHTLPVCREQNLKETLDFLKQSGFHVVAATEKGDYDYTKADYTGPMCIIMGAEDKGVSYDHLALCDEWVKIPMLGTIESLNVSVAAGILIYEAVKQRIK</sequence>
<dbReference type="GO" id="GO:0006396">
    <property type="term" value="P:RNA processing"/>
    <property type="evidence" value="ECO:0007669"/>
    <property type="project" value="InterPro"/>
</dbReference>
<protein>
    <submittedName>
        <fullName evidence="4">tRNA/rRNA methyltransferase</fullName>
    </submittedName>
</protein>
<dbReference type="SMART" id="SM00967">
    <property type="entry name" value="SpoU_sub_bind"/>
    <property type="match status" value="1"/>
</dbReference>
<evidence type="ECO:0000259" key="3">
    <source>
        <dbReference type="SMART" id="SM00967"/>
    </source>
</evidence>
<dbReference type="InterPro" id="IPR004441">
    <property type="entry name" value="rRNA_MeTrfase_TrmH"/>
</dbReference>
<dbReference type="PANTHER" id="PTHR46429:SF1">
    <property type="entry name" value="23S RRNA (GUANOSINE-2'-O-)-METHYLTRANSFERASE RLMB"/>
    <property type="match status" value="1"/>
</dbReference>
<dbReference type="GO" id="GO:0032259">
    <property type="term" value="P:methylation"/>
    <property type="evidence" value="ECO:0007669"/>
    <property type="project" value="UniProtKB-KW"/>
</dbReference>
<gene>
    <name evidence="4" type="ORF">EVA_17040</name>
</gene>
<dbReference type="NCBIfam" id="TIGR00186">
    <property type="entry name" value="rRNA_methyl_3"/>
    <property type="match status" value="1"/>
</dbReference>
<dbReference type="InterPro" id="IPR029026">
    <property type="entry name" value="tRNA_m1G_MTases_N"/>
</dbReference>
<dbReference type="Pfam" id="PF08032">
    <property type="entry name" value="SpoU_sub_bind"/>
    <property type="match status" value="1"/>
</dbReference>
<dbReference type="InterPro" id="IPR029064">
    <property type="entry name" value="Ribosomal_eL30-like_sf"/>
</dbReference>
<dbReference type="Pfam" id="PF00588">
    <property type="entry name" value="SpoU_methylase"/>
    <property type="match status" value="1"/>
</dbReference>
<dbReference type="GO" id="GO:0005829">
    <property type="term" value="C:cytosol"/>
    <property type="evidence" value="ECO:0007669"/>
    <property type="project" value="TreeGrafter"/>
</dbReference>
<dbReference type="PANTHER" id="PTHR46429">
    <property type="entry name" value="23S RRNA (GUANOSINE-2'-O-)-METHYLTRANSFERASE RLMB"/>
    <property type="match status" value="1"/>
</dbReference>
<evidence type="ECO:0000256" key="2">
    <source>
        <dbReference type="ARBA" id="ARBA00022679"/>
    </source>
</evidence>
<dbReference type="InterPro" id="IPR013123">
    <property type="entry name" value="SpoU_subst-bd"/>
</dbReference>
<name>J9FZ82_9ZZZZ</name>
<dbReference type="AlphaFoldDB" id="J9FZ82"/>
<feature type="domain" description="RNA 2-O ribose methyltransferase substrate binding" evidence="3">
    <location>
        <begin position="7"/>
        <end position="81"/>
    </location>
</feature>
<dbReference type="InterPro" id="IPR029028">
    <property type="entry name" value="Alpha/beta_knot_MTases"/>
</dbReference>